<accession>A0A6S7KGF3</accession>
<reference evidence="1" key="1">
    <citation type="submission" date="2020-04" db="EMBL/GenBank/DDBJ databases">
        <authorList>
            <person name="Alioto T."/>
            <person name="Alioto T."/>
            <person name="Gomez Garrido J."/>
        </authorList>
    </citation>
    <scope>NUCLEOTIDE SEQUENCE</scope>
    <source>
        <strain evidence="1">A484AB</strain>
    </source>
</reference>
<organism evidence="1 2">
    <name type="scientific">Paramuricea clavata</name>
    <name type="common">Red gorgonian</name>
    <name type="synonym">Violescent sea-whip</name>
    <dbReference type="NCBI Taxonomy" id="317549"/>
    <lineage>
        <taxon>Eukaryota</taxon>
        <taxon>Metazoa</taxon>
        <taxon>Cnidaria</taxon>
        <taxon>Anthozoa</taxon>
        <taxon>Octocorallia</taxon>
        <taxon>Malacalcyonacea</taxon>
        <taxon>Plexauridae</taxon>
        <taxon>Paramuricea</taxon>
    </lineage>
</organism>
<comment type="caution">
    <text evidence="1">The sequence shown here is derived from an EMBL/GenBank/DDBJ whole genome shotgun (WGS) entry which is preliminary data.</text>
</comment>
<dbReference type="EMBL" id="CACRXK020036969">
    <property type="protein sequence ID" value="CAB4044946.1"/>
    <property type="molecule type" value="Genomic_DNA"/>
</dbReference>
<sequence length="255" mass="29684">MAARVDLPSMPQFDPHVDYSSLATRWEQWLKRFHLYLRAGKITDKTQQRALLLYMAGPQVQTIFETLANTGDDDDFKTAVEKLTEYFMPKKNLEYEIYIFRQARQTTDETLDQYHTRLRKLATTCEFTDADREIKTQIIQSCVSTRLRRKALRASTLTLSALLAEGRSLEVSEKQAKGIEKSLTAIKIDEKLPTEIDDSVNVIQHQQRQQPPYARRETVKRKCYYCGLDYPHKNNSCPAYGKECSFCHKMNHFAK</sequence>
<evidence type="ECO:0000313" key="2">
    <source>
        <dbReference type="Proteomes" id="UP001152795"/>
    </source>
</evidence>
<proteinExistence type="predicted"/>
<evidence type="ECO:0000313" key="1">
    <source>
        <dbReference type="EMBL" id="CAB4044946.1"/>
    </source>
</evidence>
<dbReference type="AlphaFoldDB" id="A0A6S7KGF3"/>
<dbReference type="PANTHER" id="PTHR33198">
    <property type="entry name" value="ANK_REP_REGION DOMAIN-CONTAINING PROTEIN-RELATED"/>
    <property type="match status" value="1"/>
</dbReference>
<dbReference type="PANTHER" id="PTHR33198:SF20">
    <property type="entry name" value="RETROTRANSPOSON GAG DOMAIN-CONTAINING PROTEIN"/>
    <property type="match status" value="1"/>
</dbReference>
<feature type="non-terminal residue" evidence="1">
    <location>
        <position position="255"/>
    </location>
</feature>
<name>A0A6S7KGF3_PARCT</name>
<dbReference type="OrthoDB" id="5988102at2759"/>
<gene>
    <name evidence="1" type="ORF">PACLA_8A076546</name>
</gene>
<keyword evidence="2" id="KW-1185">Reference proteome</keyword>
<dbReference type="Proteomes" id="UP001152795">
    <property type="component" value="Unassembled WGS sequence"/>
</dbReference>
<protein>
    <submittedName>
        <fullName evidence="1">Uncharacterized protein</fullName>
    </submittedName>
</protein>